<dbReference type="STRING" id="29172.A0A0D8X7I9"/>
<reference evidence="3" key="2">
    <citation type="journal article" date="2016" name="Sci. Rep.">
        <title>Dictyocaulus viviparus genome, variome and transcriptome elucidate lungworm biology and support future intervention.</title>
        <authorList>
            <person name="McNulty S.N."/>
            <person name="Strube C."/>
            <person name="Rosa B.A."/>
            <person name="Martin J.C."/>
            <person name="Tyagi R."/>
            <person name="Choi Y.J."/>
            <person name="Wang Q."/>
            <person name="Hallsworth Pepin K."/>
            <person name="Zhang X."/>
            <person name="Ozersky P."/>
            <person name="Wilson R.K."/>
            <person name="Sternberg P.W."/>
            <person name="Gasser R.B."/>
            <person name="Mitreva M."/>
        </authorList>
    </citation>
    <scope>NUCLEOTIDE SEQUENCE [LARGE SCALE GENOMIC DNA]</scope>
    <source>
        <strain evidence="3">HannoverDv2000</strain>
    </source>
</reference>
<evidence type="ECO:0000313" key="3">
    <source>
        <dbReference type="Proteomes" id="UP000053766"/>
    </source>
</evidence>
<accession>A0A0D8X7I9</accession>
<dbReference type="Proteomes" id="UP000053766">
    <property type="component" value="Unassembled WGS sequence"/>
</dbReference>
<protein>
    <recommendedName>
        <fullName evidence="4">Membrane transporter protein</fullName>
    </recommendedName>
</protein>
<dbReference type="PANTHER" id="PTHR31154:SF4">
    <property type="entry name" value="MEMBRANE TRANSPORTER PROTEIN"/>
    <property type="match status" value="1"/>
</dbReference>
<evidence type="ECO:0000313" key="2">
    <source>
        <dbReference type="EMBL" id="KJH39619.1"/>
    </source>
</evidence>
<evidence type="ECO:0008006" key="4">
    <source>
        <dbReference type="Google" id="ProtNLM"/>
    </source>
</evidence>
<keyword evidence="1" id="KW-0472">Membrane</keyword>
<reference evidence="2 3" key="1">
    <citation type="submission" date="2013-11" db="EMBL/GenBank/DDBJ databases">
        <title>Draft genome of the bovine lungworm Dictyocaulus viviparus.</title>
        <authorList>
            <person name="Mitreva M."/>
        </authorList>
    </citation>
    <scope>NUCLEOTIDE SEQUENCE [LARGE SCALE GENOMIC DNA]</scope>
    <source>
        <strain evidence="2 3">HannoverDv2000</strain>
    </source>
</reference>
<organism evidence="2 3">
    <name type="scientific">Dictyocaulus viviparus</name>
    <name type="common">Bovine lungworm</name>
    <dbReference type="NCBI Taxonomy" id="29172"/>
    <lineage>
        <taxon>Eukaryota</taxon>
        <taxon>Metazoa</taxon>
        <taxon>Ecdysozoa</taxon>
        <taxon>Nematoda</taxon>
        <taxon>Chromadorea</taxon>
        <taxon>Rhabditida</taxon>
        <taxon>Rhabditina</taxon>
        <taxon>Rhabditomorpha</taxon>
        <taxon>Strongyloidea</taxon>
        <taxon>Metastrongylidae</taxon>
        <taxon>Dictyocaulus</taxon>
    </lineage>
</organism>
<evidence type="ECO:0000256" key="1">
    <source>
        <dbReference type="SAM" id="Phobius"/>
    </source>
</evidence>
<dbReference type="AlphaFoldDB" id="A0A0D8X7I9"/>
<proteinExistence type="predicted"/>
<name>A0A0D8X7I9_DICVI</name>
<feature type="transmembrane region" description="Helical" evidence="1">
    <location>
        <begin position="20"/>
        <end position="38"/>
    </location>
</feature>
<dbReference type="PANTHER" id="PTHR31154">
    <property type="entry name" value="MEMBRANE TRANSPORTER PROTEIN"/>
    <property type="match status" value="1"/>
</dbReference>
<sequence length="101" mass="11136">MMGAMLVIVIMHVQIERKAVLFGMIGSVPGLVVGFNFLDPLLDAAQKKMLFVSIWSSFAIALFILNSQKKRTTYKLVVDFKLWKATVLIATGFVGGEKTGK</sequence>
<keyword evidence="3" id="KW-1185">Reference proteome</keyword>
<keyword evidence="1" id="KW-1133">Transmembrane helix</keyword>
<dbReference type="OrthoDB" id="5846871at2759"/>
<dbReference type="EMBL" id="KN723103">
    <property type="protein sequence ID" value="KJH39619.1"/>
    <property type="molecule type" value="Genomic_DNA"/>
</dbReference>
<keyword evidence="1" id="KW-0812">Transmembrane</keyword>
<feature type="transmembrane region" description="Helical" evidence="1">
    <location>
        <begin position="50"/>
        <end position="66"/>
    </location>
</feature>
<gene>
    <name evidence="2" type="ORF">DICVIV_14502</name>
</gene>